<name>A0A9D4GTE7_DREPO</name>
<proteinExistence type="predicted"/>
<dbReference type="AlphaFoldDB" id="A0A9D4GTE7"/>
<dbReference type="Proteomes" id="UP000828390">
    <property type="component" value="Unassembled WGS sequence"/>
</dbReference>
<accession>A0A9D4GTE7</accession>
<reference evidence="1" key="1">
    <citation type="journal article" date="2019" name="bioRxiv">
        <title>The Genome of the Zebra Mussel, Dreissena polymorpha: A Resource for Invasive Species Research.</title>
        <authorList>
            <person name="McCartney M.A."/>
            <person name="Auch B."/>
            <person name="Kono T."/>
            <person name="Mallez S."/>
            <person name="Zhang Y."/>
            <person name="Obille A."/>
            <person name="Becker A."/>
            <person name="Abrahante J.E."/>
            <person name="Garbe J."/>
            <person name="Badalamenti J.P."/>
            <person name="Herman A."/>
            <person name="Mangelson H."/>
            <person name="Liachko I."/>
            <person name="Sullivan S."/>
            <person name="Sone E.D."/>
            <person name="Koren S."/>
            <person name="Silverstein K.A.T."/>
            <person name="Beckman K.B."/>
            <person name="Gohl D.M."/>
        </authorList>
    </citation>
    <scope>NUCLEOTIDE SEQUENCE</scope>
    <source>
        <strain evidence="1">Duluth1</strain>
        <tissue evidence="1">Whole animal</tissue>
    </source>
</reference>
<gene>
    <name evidence="1" type="ORF">DPMN_124428</name>
</gene>
<protein>
    <submittedName>
        <fullName evidence="1">Uncharacterized protein</fullName>
    </submittedName>
</protein>
<keyword evidence="2" id="KW-1185">Reference proteome</keyword>
<comment type="caution">
    <text evidence="1">The sequence shown here is derived from an EMBL/GenBank/DDBJ whole genome shotgun (WGS) entry which is preliminary data.</text>
</comment>
<sequence length="79" mass="9251">MILTLTHFFNPEVVYRYIPKSPITTRCNDFHDTSGHVLWKFRECALSYIERKYATLEVHIRVLAVAFAKKTRKSIPLPA</sequence>
<reference evidence="1" key="2">
    <citation type="submission" date="2020-11" db="EMBL/GenBank/DDBJ databases">
        <authorList>
            <person name="McCartney M.A."/>
            <person name="Auch B."/>
            <person name="Kono T."/>
            <person name="Mallez S."/>
            <person name="Becker A."/>
            <person name="Gohl D.M."/>
            <person name="Silverstein K.A.T."/>
            <person name="Koren S."/>
            <person name="Bechman K.B."/>
            <person name="Herman A."/>
            <person name="Abrahante J.E."/>
            <person name="Garbe J."/>
        </authorList>
    </citation>
    <scope>NUCLEOTIDE SEQUENCE</scope>
    <source>
        <strain evidence="1">Duluth1</strain>
        <tissue evidence="1">Whole animal</tissue>
    </source>
</reference>
<evidence type="ECO:0000313" key="1">
    <source>
        <dbReference type="EMBL" id="KAH3822638.1"/>
    </source>
</evidence>
<organism evidence="1 2">
    <name type="scientific">Dreissena polymorpha</name>
    <name type="common">Zebra mussel</name>
    <name type="synonym">Mytilus polymorpha</name>
    <dbReference type="NCBI Taxonomy" id="45954"/>
    <lineage>
        <taxon>Eukaryota</taxon>
        <taxon>Metazoa</taxon>
        <taxon>Spiralia</taxon>
        <taxon>Lophotrochozoa</taxon>
        <taxon>Mollusca</taxon>
        <taxon>Bivalvia</taxon>
        <taxon>Autobranchia</taxon>
        <taxon>Heteroconchia</taxon>
        <taxon>Euheterodonta</taxon>
        <taxon>Imparidentia</taxon>
        <taxon>Neoheterodontei</taxon>
        <taxon>Myida</taxon>
        <taxon>Dreissenoidea</taxon>
        <taxon>Dreissenidae</taxon>
        <taxon>Dreissena</taxon>
    </lineage>
</organism>
<evidence type="ECO:0000313" key="2">
    <source>
        <dbReference type="Proteomes" id="UP000828390"/>
    </source>
</evidence>
<dbReference type="EMBL" id="JAIWYP010000005">
    <property type="protein sequence ID" value="KAH3822638.1"/>
    <property type="molecule type" value="Genomic_DNA"/>
</dbReference>